<dbReference type="InterPro" id="IPR001623">
    <property type="entry name" value="DnaJ_domain"/>
</dbReference>
<reference evidence="4 5" key="1">
    <citation type="journal article" date="2013" name="Proc. Natl. Acad. Sci. U.S.A.">
        <title>Fine-scale variation in meiotic recombination in Mimulus inferred from population shotgun sequencing.</title>
        <authorList>
            <person name="Hellsten U."/>
            <person name="Wright K.M."/>
            <person name="Jenkins J."/>
            <person name="Shu S."/>
            <person name="Yuan Y."/>
            <person name="Wessler S.R."/>
            <person name="Schmutz J."/>
            <person name="Willis J.H."/>
            <person name="Rokhsar D.S."/>
        </authorList>
    </citation>
    <scope>NUCLEOTIDE SEQUENCE [LARGE SCALE GENOMIC DNA]</scope>
    <source>
        <strain evidence="5">cv. DUN x IM62</strain>
    </source>
</reference>
<dbReference type="FunFam" id="1.10.287.110:FF:000009">
    <property type="entry name" value="Auxilin-related protein 1"/>
    <property type="match status" value="1"/>
</dbReference>
<feature type="domain" description="J" evidence="3">
    <location>
        <begin position="1095"/>
        <end position="1159"/>
    </location>
</feature>
<feature type="region of interest" description="Disordered" evidence="2">
    <location>
        <begin position="939"/>
        <end position="1027"/>
    </location>
</feature>
<feature type="compositionally biased region" description="Polar residues" evidence="2">
    <location>
        <begin position="749"/>
        <end position="761"/>
    </location>
</feature>
<feature type="compositionally biased region" description="Low complexity" evidence="2">
    <location>
        <begin position="998"/>
        <end position="1009"/>
    </location>
</feature>
<dbReference type="SUPFAM" id="SSF46565">
    <property type="entry name" value="Chaperone J-domain"/>
    <property type="match status" value="1"/>
</dbReference>
<keyword evidence="1" id="KW-0175">Coiled coil</keyword>
<gene>
    <name evidence="4" type="ORF">MIMGU_mgv1a0003261mg</name>
</gene>
<organism evidence="4 5">
    <name type="scientific">Erythranthe guttata</name>
    <name type="common">Yellow monkey flower</name>
    <name type="synonym">Mimulus guttatus</name>
    <dbReference type="NCBI Taxonomy" id="4155"/>
    <lineage>
        <taxon>Eukaryota</taxon>
        <taxon>Viridiplantae</taxon>
        <taxon>Streptophyta</taxon>
        <taxon>Embryophyta</taxon>
        <taxon>Tracheophyta</taxon>
        <taxon>Spermatophyta</taxon>
        <taxon>Magnoliopsida</taxon>
        <taxon>eudicotyledons</taxon>
        <taxon>Gunneridae</taxon>
        <taxon>Pentapetalae</taxon>
        <taxon>asterids</taxon>
        <taxon>lamiids</taxon>
        <taxon>Lamiales</taxon>
        <taxon>Phrymaceae</taxon>
        <taxon>Erythranthe</taxon>
    </lineage>
</organism>
<protein>
    <recommendedName>
        <fullName evidence="3">J domain-containing protein</fullName>
    </recommendedName>
</protein>
<evidence type="ECO:0000313" key="5">
    <source>
        <dbReference type="Proteomes" id="UP000030748"/>
    </source>
</evidence>
<dbReference type="GO" id="GO:0072318">
    <property type="term" value="P:clathrin coat disassembly"/>
    <property type="evidence" value="ECO:0000318"/>
    <property type="project" value="GO_Central"/>
</dbReference>
<feature type="region of interest" description="Disordered" evidence="2">
    <location>
        <begin position="392"/>
        <end position="459"/>
    </location>
</feature>
<feature type="compositionally biased region" description="Polar residues" evidence="2">
    <location>
        <begin position="1010"/>
        <end position="1019"/>
    </location>
</feature>
<dbReference type="GO" id="GO:0005737">
    <property type="term" value="C:cytoplasm"/>
    <property type="evidence" value="ECO:0000318"/>
    <property type="project" value="GO_Central"/>
</dbReference>
<dbReference type="eggNOG" id="KOG0431">
    <property type="taxonomic scope" value="Eukaryota"/>
</dbReference>
<feature type="region of interest" description="Disordered" evidence="2">
    <location>
        <begin position="742"/>
        <end position="865"/>
    </location>
</feature>
<feature type="compositionally biased region" description="Polar residues" evidence="2">
    <location>
        <begin position="46"/>
        <end position="60"/>
    </location>
</feature>
<feature type="compositionally biased region" description="Polar residues" evidence="2">
    <location>
        <begin position="167"/>
        <end position="193"/>
    </location>
</feature>
<dbReference type="GO" id="GO:0072583">
    <property type="term" value="P:clathrin-dependent endocytosis"/>
    <property type="evidence" value="ECO:0000318"/>
    <property type="project" value="GO_Central"/>
</dbReference>
<feature type="compositionally biased region" description="Basic and acidic residues" evidence="2">
    <location>
        <begin position="939"/>
        <end position="992"/>
    </location>
</feature>
<dbReference type="PROSITE" id="PS50076">
    <property type="entry name" value="DNAJ_2"/>
    <property type="match status" value="1"/>
</dbReference>
<dbReference type="InterPro" id="IPR036869">
    <property type="entry name" value="J_dom_sf"/>
</dbReference>
<dbReference type="AlphaFoldDB" id="A0A022S1R1"/>
<feature type="region of interest" description="Disordered" evidence="2">
    <location>
        <begin position="42"/>
        <end position="75"/>
    </location>
</feature>
<feature type="compositionally biased region" description="Basic and acidic residues" evidence="2">
    <location>
        <begin position="762"/>
        <end position="773"/>
    </location>
</feature>
<accession>A0A022S1R1</accession>
<dbReference type="PANTHER" id="PTHR23172:SF87">
    <property type="entry name" value="CHAPERONE DNAJ-DOMAIN SUPERFAMILY PROTEIN"/>
    <property type="match status" value="1"/>
</dbReference>
<feature type="compositionally biased region" description="Basic and acidic residues" evidence="2">
    <location>
        <begin position="397"/>
        <end position="459"/>
    </location>
</feature>
<feature type="compositionally biased region" description="Basic and acidic residues" evidence="2">
    <location>
        <begin position="830"/>
        <end position="853"/>
    </location>
</feature>
<dbReference type="PANTHER" id="PTHR23172">
    <property type="entry name" value="AUXILIN/CYCLIN G-ASSOCIATED KINASE-RELATED"/>
    <property type="match status" value="1"/>
</dbReference>
<name>A0A022S1R1_ERYGU</name>
<dbReference type="GO" id="GO:0031982">
    <property type="term" value="C:vesicle"/>
    <property type="evidence" value="ECO:0000318"/>
    <property type="project" value="GO_Central"/>
</dbReference>
<feature type="compositionally biased region" description="Low complexity" evidence="2">
    <location>
        <begin position="774"/>
        <end position="789"/>
    </location>
</feature>
<feature type="compositionally biased region" description="Basic and acidic residues" evidence="2">
    <location>
        <begin position="156"/>
        <end position="165"/>
    </location>
</feature>
<feature type="non-terminal residue" evidence="4">
    <location>
        <position position="1"/>
    </location>
</feature>
<dbReference type="Proteomes" id="UP000030748">
    <property type="component" value="Unassembled WGS sequence"/>
</dbReference>
<keyword evidence="5" id="KW-1185">Reference proteome</keyword>
<evidence type="ECO:0000259" key="3">
    <source>
        <dbReference type="PROSITE" id="PS50076"/>
    </source>
</evidence>
<evidence type="ECO:0000313" key="4">
    <source>
        <dbReference type="EMBL" id="EYU45185.1"/>
    </source>
</evidence>
<evidence type="ECO:0000256" key="1">
    <source>
        <dbReference type="ARBA" id="ARBA00023054"/>
    </source>
</evidence>
<sequence>TRSFNNRANRYYLNFYESSLIDSWELSINSLYIRYRIPADTLPPLQESSSRHSSGKTKTPSAEAASDQSVDGGKQQFNMSFNRTSQRNIDAPNGKTHIAELRAVPGFTYFVNGGTPQMPKTENDRLAPPLKREVSRTWSFAAEVEAVKGKGGSSPEKSRTPDKSKSHNANEVNFKSQVCDSKNPRKSNASIFSSEEDASEKVAGESSPPFFGEEFDENSVAAVSAAALKKAIDQAQESIRVAKMIMEKKREGFRDGLKQRPKSNVKVIKKEKHEEFNPVFTGNDGKSNHYKEKIVNAANVDMERVWENVETAKENGETHARGGKLFASDCSRGKTLYLDEKVSAENVYAAEMHRDVGDSRSSETLEDVEITVDNMKRSEAAAEQVEKTLIAPFGAPQREEAERSDGTFDRAEGSENRVETVLDASRRTREQKKDVDEAGEKSRICLEDEASEQRVDNDMDDKAKCEKKFEDNVEDLTVLRAEFDNFMDESRNRFVNLEQDDTEKKFEESVFKSKEDGIIYDEEEKGTMQETARAWVNEAALDEKNYETKSHDFAGVGNEAYEQEFDDKEQNHVRDGDELTKVETGDTNTSEYEAAETIVNEANNCAIIEKSTCFDSEELMNNLRSQFQENAYKVDIDEVVDVNTSDDAHTTDEACDFGLNDKAEQYEKAVENCEEKDNESEQSSSHMEDNEISGKDTLNRSASGEIFVESAHNAFAGLSAEKKLPEGDNAVETRSEIHDAARECDAKINRQNLAEVNTSDTGKSEFDLEDVTKVSEQTSETSEESVPVSGLESVDGSSSHESEECAENADDETSNKEELEDGVQTVSNERSSDEEKTEVSYSRVRTEPNEVEKPIGLNMDKNKENLAAKESLQNDEKNEHQQRIEAIKKGREREKDRIVVERAIREARERAFVEARERAERAAVEKAAAEVRQRVLSEAREKLEKSSAKQTSDKDKASTEAKRRAERAAVERATAEARERALEKAMSHKSYTEARTPSSSGLKHSFSSSDLENGSNTESAQRRKARLERHQRIMERAAKALEEKNMRDRLVQKEQAERDRLSESLNADIKRWAAGKEGNLRALLSTLQYILGPDSSWQPISLTEIITTAAVKKAYRKATLYVHPDKLQQRGATIQQKYICEKVFDLLKAAWNRFNSDER</sequence>
<dbReference type="STRING" id="4155.A0A022S1R1"/>
<feature type="compositionally biased region" description="Basic and acidic residues" evidence="2">
    <location>
        <begin position="686"/>
        <end position="698"/>
    </location>
</feature>
<feature type="region of interest" description="Disordered" evidence="2">
    <location>
        <begin position="671"/>
        <end position="698"/>
    </location>
</feature>
<dbReference type="Gene3D" id="1.10.287.110">
    <property type="entry name" value="DnaJ domain"/>
    <property type="match status" value="1"/>
</dbReference>
<dbReference type="GO" id="GO:0030276">
    <property type="term" value="F:clathrin binding"/>
    <property type="evidence" value="ECO:0000318"/>
    <property type="project" value="GO_Central"/>
</dbReference>
<dbReference type="EMBL" id="KI630200">
    <property type="protein sequence ID" value="EYU45185.1"/>
    <property type="molecule type" value="Genomic_DNA"/>
</dbReference>
<evidence type="ECO:0000256" key="2">
    <source>
        <dbReference type="SAM" id="MobiDB-lite"/>
    </source>
</evidence>
<feature type="region of interest" description="Disordered" evidence="2">
    <location>
        <begin position="145"/>
        <end position="206"/>
    </location>
</feature>
<proteinExistence type="predicted"/>